<gene>
    <name evidence="7" type="primary">rbsC_8</name>
    <name evidence="7" type="ORF">BWY41_00817</name>
</gene>
<dbReference type="EMBL" id="MWBQ01000048">
    <property type="protein sequence ID" value="OQA59663.1"/>
    <property type="molecule type" value="Genomic_DNA"/>
</dbReference>
<feature type="transmembrane region" description="Helical" evidence="6">
    <location>
        <begin position="94"/>
        <end position="113"/>
    </location>
</feature>
<protein>
    <submittedName>
        <fullName evidence="7">Ribose transport system permease protein RbsC</fullName>
    </submittedName>
</protein>
<organism evidence="7">
    <name type="scientific">Candidatus Atribacter allofermentans</name>
    <dbReference type="NCBI Taxonomy" id="1852833"/>
    <lineage>
        <taxon>Bacteria</taxon>
        <taxon>Pseudomonadati</taxon>
        <taxon>Atribacterota</taxon>
        <taxon>Atribacteria</taxon>
        <taxon>Atribacterales</taxon>
        <taxon>Atribacteraceae</taxon>
        <taxon>Atribacter</taxon>
    </lineage>
</organism>
<comment type="subcellular location">
    <subcellularLocation>
        <location evidence="1">Cell membrane</location>
        <topology evidence="1">Multi-pass membrane protein</topology>
    </subcellularLocation>
</comment>
<evidence type="ECO:0000256" key="3">
    <source>
        <dbReference type="ARBA" id="ARBA00022692"/>
    </source>
</evidence>
<dbReference type="Proteomes" id="UP000485569">
    <property type="component" value="Unassembled WGS sequence"/>
</dbReference>
<keyword evidence="3 6" id="KW-0812">Transmembrane</keyword>
<feature type="transmembrane region" description="Helical" evidence="6">
    <location>
        <begin position="47"/>
        <end position="63"/>
    </location>
</feature>
<dbReference type="Pfam" id="PF02653">
    <property type="entry name" value="BPD_transp_2"/>
    <property type="match status" value="1"/>
</dbReference>
<comment type="caution">
    <text evidence="7">The sequence shown here is derived from an EMBL/GenBank/DDBJ whole genome shotgun (WGS) entry which is preliminary data.</text>
</comment>
<sequence length="322" mass="35448">MNSLRKLLTFRSSNTLWVFIALVVVFSLFTPNKIFINVRNISAIGKLFPDLGIITLGVGMLMICGEFDLSVASVLPFCSYVFARLLFIGTSPLISFIVAILVGMALGYLNGFITVKTRMPSFITTLGTLWFWRGILYVWSKMMPMSIRTYVPNNTPFQLAMAGNLTPFFPIQVLWFLIFAVILGIILHYHRFGNWVFATGDNRDAARAMGIKTDWVKIICYVIVGALCGFCACMQAVRLGSFAATQGVNFEFKAVAACVVGGTSLRGGIGSMLGIVLGALIIPIIDNGLILMRVPVFAISAFIGLATVLFVLLNTYIERKMR</sequence>
<feature type="transmembrane region" description="Helical" evidence="6">
    <location>
        <begin position="215"/>
        <end position="233"/>
    </location>
</feature>
<reference evidence="7" key="1">
    <citation type="submission" date="2017-02" db="EMBL/GenBank/DDBJ databases">
        <title>Delving into the versatile metabolic prowess of the omnipresent phylum Bacteroidetes.</title>
        <authorList>
            <person name="Nobu M.K."/>
            <person name="Mei R."/>
            <person name="Narihiro T."/>
            <person name="Kuroda K."/>
            <person name="Liu W.-T."/>
        </authorList>
    </citation>
    <scope>NUCLEOTIDE SEQUENCE</scope>
    <source>
        <strain evidence="7">ADurb.Bin276</strain>
    </source>
</reference>
<evidence type="ECO:0000256" key="4">
    <source>
        <dbReference type="ARBA" id="ARBA00022989"/>
    </source>
</evidence>
<evidence type="ECO:0000256" key="6">
    <source>
        <dbReference type="SAM" id="Phobius"/>
    </source>
</evidence>
<keyword evidence="5 6" id="KW-0472">Membrane</keyword>
<evidence type="ECO:0000256" key="1">
    <source>
        <dbReference type="ARBA" id="ARBA00004651"/>
    </source>
</evidence>
<dbReference type="CDD" id="cd06579">
    <property type="entry name" value="TM_PBP1_transp_AraH_like"/>
    <property type="match status" value="1"/>
</dbReference>
<keyword evidence="2" id="KW-1003">Cell membrane</keyword>
<dbReference type="GO" id="GO:0022857">
    <property type="term" value="F:transmembrane transporter activity"/>
    <property type="evidence" value="ECO:0007669"/>
    <property type="project" value="InterPro"/>
</dbReference>
<proteinExistence type="predicted"/>
<accession>A0A1V5SZI8</accession>
<evidence type="ECO:0000313" key="7">
    <source>
        <dbReference type="EMBL" id="OQA59663.1"/>
    </source>
</evidence>
<feature type="transmembrane region" description="Helical" evidence="6">
    <location>
        <begin position="254"/>
        <end position="285"/>
    </location>
</feature>
<evidence type="ECO:0000256" key="2">
    <source>
        <dbReference type="ARBA" id="ARBA00022475"/>
    </source>
</evidence>
<dbReference type="InterPro" id="IPR001851">
    <property type="entry name" value="ABC_transp_permease"/>
</dbReference>
<dbReference type="GO" id="GO:0005886">
    <property type="term" value="C:plasma membrane"/>
    <property type="evidence" value="ECO:0007669"/>
    <property type="project" value="UniProtKB-SubCell"/>
</dbReference>
<feature type="transmembrane region" description="Helical" evidence="6">
    <location>
        <begin position="16"/>
        <end position="35"/>
    </location>
</feature>
<name>A0A1V5SZI8_9BACT</name>
<keyword evidence="4 6" id="KW-1133">Transmembrane helix</keyword>
<feature type="transmembrane region" description="Helical" evidence="6">
    <location>
        <begin position="297"/>
        <end position="317"/>
    </location>
</feature>
<feature type="transmembrane region" description="Helical" evidence="6">
    <location>
        <begin position="168"/>
        <end position="189"/>
    </location>
</feature>
<evidence type="ECO:0000256" key="5">
    <source>
        <dbReference type="ARBA" id="ARBA00023136"/>
    </source>
</evidence>
<dbReference type="AlphaFoldDB" id="A0A1V5SZI8"/>
<dbReference type="PANTHER" id="PTHR32196">
    <property type="entry name" value="ABC TRANSPORTER PERMEASE PROTEIN YPHD-RELATED-RELATED"/>
    <property type="match status" value="1"/>
</dbReference>